<dbReference type="EMBL" id="LOCQ01000038">
    <property type="protein sequence ID" value="OBV41176.1"/>
    <property type="molecule type" value="Genomic_DNA"/>
</dbReference>
<name>A0A1A7C5H5_9BURK</name>
<evidence type="ECO:0000256" key="1">
    <source>
        <dbReference type="SAM" id="Phobius"/>
    </source>
</evidence>
<dbReference type="RefSeq" id="WP_065306252.1">
    <property type="nucleotide sequence ID" value="NZ_LOCQ01000038.1"/>
</dbReference>
<keyword evidence="3" id="KW-1185">Reference proteome</keyword>
<comment type="caution">
    <text evidence="2">The sequence shown here is derived from an EMBL/GenBank/DDBJ whole genome shotgun (WGS) entry which is preliminary data.</text>
</comment>
<dbReference type="NCBIfam" id="TIGR03747">
    <property type="entry name" value="conj_TIGR03747"/>
    <property type="match status" value="1"/>
</dbReference>
<sequence length="250" mass="27272">MTAHAASARTTAATVGPVSRGPIGIVIEIAFGGALATIFAWGIGVMIAYGGMQTSWLWADKGIDHARGLVEENLRFIAEYPRSVLIQDTLAFEHKVIKAVSRPFIAMGALKYYEASLKPIPDSADSLGKTLALLKRELAKVFMVAMYIAMDTAMRLFVVLFALPSFLLACLLGIVDGLVRRDLRRWGGGRESSFVYHRAKKATAWSISGGFGIYLAWPFGGFNPAYMVLVFTVLVAASLSMYVSTFKKYL</sequence>
<proteinExistence type="predicted"/>
<keyword evidence="1" id="KW-0812">Transmembrane</keyword>
<dbReference type="STRING" id="1747903.ASR47_102533"/>
<feature type="transmembrane region" description="Helical" evidence="1">
    <location>
        <begin position="23"/>
        <end position="49"/>
    </location>
</feature>
<feature type="transmembrane region" description="Helical" evidence="1">
    <location>
        <begin position="156"/>
        <end position="175"/>
    </location>
</feature>
<keyword evidence="1" id="KW-1133">Transmembrane helix</keyword>
<dbReference type="PATRIC" id="fig|1747903.4.peg.4853"/>
<evidence type="ECO:0000313" key="2">
    <source>
        <dbReference type="EMBL" id="OBV41176.1"/>
    </source>
</evidence>
<dbReference type="Pfam" id="PF14348">
    <property type="entry name" value="DtrJ-like"/>
    <property type="match status" value="1"/>
</dbReference>
<keyword evidence="1" id="KW-0472">Membrane</keyword>
<dbReference type="InterPro" id="IPR022266">
    <property type="entry name" value="DtrJ-like"/>
</dbReference>
<feature type="transmembrane region" description="Helical" evidence="1">
    <location>
        <begin position="202"/>
        <end position="219"/>
    </location>
</feature>
<gene>
    <name evidence="2" type="ORF">ASR47_102533</name>
</gene>
<dbReference type="AlphaFoldDB" id="A0A1A7C5H5"/>
<reference evidence="2 3" key="1">
    <citation type="submission" date="2016-04" db="EMBL/GenBank/DDBJ databases">
        <title>Draft genome sequence of Janthinobacterium psychrotolerans sp. nov., isolated from freshwater sediments in Denmark.</title>
        <authorList>
            <person name="Gong X."/>
            <person name="Skrivergaard S."/>
            <person name="Korsgaard B.S."/>
            <person name="Schreiber L."/>
            <person name="Marshall I.P."/>
            <person name="Finster K."/>
            <person name="Schramm A."/>
        </authorList>
    </citation>
    <scope>NUCLEOTIDE SEQUENCE [LARGE SCALE GENOMIC DNA]</scope>
    <source>
        <strain evidence="2 3">S3-2</strain>
    </source>
</reference>
<accession>A0A1A7C5H5</accession>
<organism evidence="2 3">
    <name type="scientific">Janthinobacterium psychrotolerans</name>
    <dbReference type="NCBI Taxonomy" id="1747903"/>
    <lineage>
        <taxon>Bacteria</taxon>
        <taxon>Pseudomonadati</taxon>
        <taxon>Pseudomonadota</taxon>
        <taxon>Betaproteobacteria</taxon>
        <taxon>Burkholderiales</taxon>
        <taxon>Oxalobacteraceae</taxon>
        <taxon>Janthinobacterium</taxon>
    </lineage>
</organism>
<protein>
    <submittedName>
        <fullName evidence="2">Integrating conjugative element membrane protein, PFL_4697 family</fullName>
    </submittedName>
</protein>
<feature type="transmembrane region" description="Helical" evidence="1">
    <location>
        <begin position="225"/>
        <end position="244"/>
    </location>
</feature>
<dbReference type="Proteomes" id="UP000092713">
    <property type="component" value="Unassembled WGS sequence"/>
</dbReference>
<evidence type="ECO:0000313" key="3">
    <source>
        <dbReference type="Proteomes" id="UP000092713"/>
    </source>
</evidence>
<dbReference type="OrthoDB" id="8443503at2"/>